<evidence type="ECO:0000313" key="2">
    <source>
        <dbReference type="EMBL" id="KAI9153695.1"/>
    </source>
</evidence>
<dbReference type="Proteomes" id="UP001064489">
    <property type="component" value="Chromosome 11"/>
</dbReference>
<feature type="region of interest" description="Disordered" evidence="1">
    <location>
        <begin position="1"/>
        <end position="41"/>
    </location>
</feature>
<feature type="region of interest" description="Disordered" evidence="1">
    <location>
        <begin position="228"/>
        <end position="248"/>
    </location>
</feature>
<gene>
    <name evidence="2" type="ORF">LWI28_015155</name>
</gene>
<sequence>MSNQEPRGKGLIGHLVPKKIGFQSDKERQNSKGFNDCSSTNATHEDFQISDMQVVKGLKLAFKAGPSEKQEGLEVGGPSNILDEVINNSMIGLVDFEPISSVSGGAKVHKPFNWKRVAHERRLVSDLGEKLKLGKRGNSKEGMRDRAERKKLKKVWKERDEEFSRDGEENLGVNEKSVTVEKSFDSGFVKMPTIDSGVEDGSVMEGDVCQVEYVNVEMVTSKTVLSKAENMEDQSLSVGRSLSIRRAQ</sequence>
<feature type="compositionally biased region" description="Polar residues" evidence="1">
    <location>
        <begin position="31"/>
        <end position="41"/>
    </location>
</feature>
<protein>
    <submittedName>
        <fullName evidence="2">Uncharacterized protein</fullName>
    </submittedName>
</protein>
<evidence type="ECO:0000256" key="1">
    <source>
        <dbReference type="SAM" id="MobiDB-lite"/>
    </source>
</evidence>
<dbReference type="AlphaFoldDB" id="A0AAD5NFH8"/>
<evidence type="ECO:0000313" key="3">
    <source>
        <dbReference type="Proteomes" id="UP001064489"/>
    </source>
</evidence>
<name>A0AAD5NFH8_ACENE</name>
<reference evidence="2" key="1">
    <citation type="journal article" date="2022" name="Plant J.">
        <title>Strategies of tolerance reflected in two North American maple genomes.</title>
        <authorList>
            <person name="McEvoy S.L."/>
            <person name="Sezen U.U."/>
            <person name="Trouern-Trend A."/>
            <person name="McMahon S.M."/>
            <person name="Schaberg P.G."/>
            <person name="Yang J."/>
            <person name="Wegrzyn J.L."/>
            <person name="Swenson N.G."/>
        </authorList>
    </citation>
    <scope>NUCLEOTIDE SEQUENCE</scope>
    <source>
        <strain evidence="2">91603</strain>
    </source>
</reference>
<dbReference type="EMBL" id="JAJSOW010000108">
    <property type="protein sequence ID" value="KAI9153695.1"/>
    <property type="molecule type" value="Genomic_DNA"/>
</dbReference>
<accession>A0AAD5NFH8</accession>
<keyword evidence="3" id="KW-1185">Reference proteome</keyword>
<comment type="caution">
    <text evidence="2">The sequence shown here is derived from an EMBL/GenBank/DDBJ whole genome shotgun (WGS) entry which is preliminary data.</text>
</comment>
<reference evidence="2" key="2">
    <citation type="submission" date="2023-02" db="EMBL/GenBank/DDBJ databases">
        <authorList>
            <person name="Swenson N.G."/>
            <person name="Wegrzyn J.L."/>
            <person name="Mcevoy S.L."/>
        </authorList>
    </citation>
    <scope>NUCLEOTIDE SEQUENCE</scope>
    <source>
        <strain evidence="2">91603</strain>
        <tissue evidence="2">Leaf</tissue>
    </source>
</reference>
<organism evidence="2 3">
    <name type="scientific">Acer negundo</name>
    <name type="common">Box elder</name>
    <dbReference type="NCBI Taxonomy" id="4023"/>
    <lineage>
        <taxon>Eukaryota</taxon>
        <taxon>Viridiplantae</taxon>
        <taxon>Streptophyta</taxon>
        <taxon>Embryophyta</taxon>
        <taxon>Tracheophyta</taxon>
        <taxon>Spermatophyta</taxon>
        <taxon>Magnoliopsida</taxon>
        <taxon>eudicotyledons</taxon>
        <taxon>Gunneridae</taxon>
        <taxon>Pentapetalae</taxon>
        <taxon>rosids</taxon>
        <taxon>malvids</taxon>
        <taxon>Sapindales</taxon>
        <taxon>Sapindaceae</taxon>
        <taxon>Hippocastanoideae</taxon>
        <taxon>Acereae</taxon>
        <taxon>Acer</taxon>
    </lineage>
</organism>
<proteinExistence type="predicted"/>